<proteinExistence type="predicted"/>
<evidence type="ECO:0000313" key="3">
    <source>
        <dbReference type="Proteomes" id="UP000289738"/>
    </source>
</evidence>
<keyword evidence="3" id="KW-1185">Reference proteome</keyword>
<comment type="caution">
    <text evidence="2">The sequence shown here is derived from an EMBL/GenBank/DDBJ whole genome shotgun (WGS) entry which is preliminary data.</text>
</comment>
<accession>A0A445AW40</accession>
<evidence type="ECO:0000256" key="1">
    <source>
        <dbReference type="SAM" id="MobiDB-lite"/>
    </source>
</evidence>
<sequence>MEAITENVAAAGSTAKEEIHWKEGRGKKWKKKSREGDAKQRTRGRRELLCCHNRHNRLLFAVADFGTINKNKVLQFRGSAARYSLLFSENNERWLFVGEASGVSETAQGYYKIVDSFDNYATIL</sequence>
<dbReference type="Proteomes" id="UP000289738">
    <property type="component" value="Chromosome B01"/>
</dbReference>
<evidence type="ECO:0000313" key="2">
    <source>
        <dbReference type="EMBL" id="RYR30665.1"/>
    </source>
</evidence>
<dbReference type="AlphaFoldDB" id="A0A445AW40"/>
<name>A0A445AW40_ARAHY</name>
<dbReference type="EMBL" id="SDMP01000011">
    <property type="protein sequence ID" value="RYR30665.1"/>
    <property type="molecule type" value="Genomic_DNA"/>
</dbReference>
<protein>
    <submittedName>
        <fullName evidence="2">Uncharacterized protein</fullName>
    </submittedName>
</protein>
<organism evidence="2 3">
    <name type="scientific">Arachis hypogaea</name>
    <name type="common">Peanut</name>
    <dbReference type="NCBI Taxonomy" id="3818"/>
    <lineage>
        <taxon>Eukaryota</taxon>
        <taxon>Viridiplantae</taxon>
        <taxon>Streptophyta</taxon>
        <taxon>Embryophyta</taxon>
        <taxon>Tracheophyta</taxon>
        <taxon>Spermatophyta</taxon>
        <taxon>Magnoliopsida</taxon>
        <taxon>eudicotyledons</taxon>
        <taxon>Gunneridae</taxon>
        <taxon>Pentapetalae</taxon>
        <taxon>rosids</taxon>
        <taxon>fabids</taxon>
        <taxon>Fabales</taxon>
        <taxon>Fabaceae</taxon>
        <taxon>Papilionoideae</taxon>
        <taxon>50 kb inversion clade</taxon>
        <taxon>dalbergioids sensu lato</taxon>
        <taxon>Dalbergieae</taxon>
        <taxon>Pterocarpus clade</taxon>
        <taxon>Arachis</taxon>
    </lineage>
</organism>
<gene>
    <name evidence="2" type="ORF">Ahy_B01g055416</name>
</gene>
<reference evidence="2 3" key="1">
    <citation type="submission" date="2019-01" db="EMBL/GenBank/DDBJ databases">
        <title>Sequencing of cultivated peanut Arachis hypogaea provides insights into genome evolution and oil improvement.</title>
        <authorList>
            <person name="Chen X."/>
        </authorList>
    </citation>
    <scope>NUCLEOTIDE SEQUENCE [LARGE SCALE GENOMIC DNA]</scope>
    <source>
        <strain evidence="3">cv. Fuhuasheng</strain>
        <tissue evidence="2">Leaves</tissue>
    </source>
</reference>
<feature type="region of interest" description="Disordered" evidence="1">
    <location>
        <begin position="22"/>
        <end position="41"/>
    </location>
</feature>